<keyword evidence="7" id="KW-0376">Hydrogen peroxide</keyword>
<dbReference type="KEGG" id="sgf:HEP81_01035"/>
<dbReference type="GO" id="GO:0005737">
    <property type="term" value="C:cytoplasm"/>
    <property type="evidence" value="ECO:0007669"/>
    <property type="project" value="TreeGrafter"/>
</dbReference>
<evidence type="ECO:0000256" key="1">
    <source>
        <dbReference type="ARBA" id="ARBA00005329"/>
    </source>
</evidence>
<dbReference type="SUPFAM" id="SSF56634">
    <property type="entry name" value="Heme-dependent catalase-like"/>
    <property type="match status" value="1"/>
</dbReference>
<evidence type="ECO:0000256" key="6">
    <source>
        <dbReference type="ARBA" id="ARBA00023004"/>
    </source>
</evidence>
<evidence type="ECO:0000259" key="8">
    <source>
        <dbReference type="Pfam" id="PF00199"/>
    </source>
</evidence>
<dbReference type="PANTHER" id="PTHR11465">
    <property type="entry name" value="CATALASE"/>
    <property type="match status" value="1"/>
</dbReference>
<sequence>MLQARLFSYADTHRYRVGNNYTQLPPNQTLTDVRSYAKDGAMRFTEPQVARPYAPNSYDGPSADEDRYNHPAGWRVETAEMVRAAYTLHADDDDFSQPGHLVREVMDDAQRDRLVGNVTRHLRNGVSATVRERALQYWKNIDATTGSRVADAFA</sequence>
<dbReference type="Pfam" id="PF00199">
    <property type="entry name" value="Catalase"/>
    <property type="match status" value="1"/>
</dbReference>
<organism evidence="10 11">
    <name type="scientific">Streptomyces griseofuscus</name>
    <dbReference type="NCBI Taxonomy" id="146922"/>
    <lineage>
        <taxon>Bacteria</taxon>
        <taxon>Bacillati</taxon>
        <taxon>Actinomycetota</taxon>
        <taxon>Actinomycetes</taxon>
        <taxon>Kitasatosporales</taxon>
        <taxon>Streptomycetaceae</taxon>
        <taxon>Streptomyces</taxon>
    </lineage>
</organism>
<evidence type="ECO:0000256" key="3">
    <source>
        <dbReference type="ARBA" id="ARBA00022617"/>
    </source>
</evidence>
<comment type="similarity">
    <text evidence="1">Belongs to the catalase family.</text>
</comment>
<dbReference type="GO" id="GO:0004096">
    <property type="term" value="F:catalase activity"/>
    <property type="evidence" value="ECO:0007669"/>
    <property type="project" value="InterPro"/>
</dbReference>
<dbReference type="GO" id="GO:0042542">
    <property type="term" value="P:response to hydrogen peroxide"/>
    <property type="evidence" value="ECO:0007669"/>
    <property type="project" value="TreeGrafter"/>
</dbReference>
<dbReference type="GO" id="GO:0046872">
    <property type="term" value="F:metal ion binding"/>
    <property type="evidence" value="ECO:0007669"/>
    <property type="project" value="UniProtKB-KW"/>
</dbReference>
<feature type="domain" description="Catalase immune-responsive" evidence="9">
    <location>
        <begin position="91"/>
        <end position="152"/>
    </location>
</feature>
<dbReference type="Gene3D" id="2.40.180.10">
    <property type="entry name" value="Catalase core domain"/>
    <property type="match status" value="1"/>
</dbReference>
<feature type="domain" description="Catalase core" evidence="8">
    <location>
        <begin position="1"/>
        <end position="59"/>
    </location>
</feature>
<evidence type="ECO:0000256" key="4">
    <source>
        <dbReference type="ARBA" id="ARBA00022723"/>
    </source>
</evidence>
<evidence type="ECO:0000256" key="7">
    <source>
        <dbReference type="ARBA" id="ARBA00023324"/>
    </source>
</evidence>
<dbReference type="GO" id="GO:0020037">
    <property type="term" value="F:heme binding"/>
    <property type="evidence" value="ECO:0007669"/>
    <property type="project" value="InterPro"/>
</dbReference>
<dbReference type="Proteomes" id="UP000516422">
    <property type="component" value="Chromosome"/>
</dbReference>
<protein>
    <submittedName>
        <fullName evidence="10">Catalase</fullName>
    </submittedName>
</protein>
<dbReference type="PROSITE" id="PS00437">
    <property type="entry name" value="CATALASE_1"/>
    <property type="match status" value="1"/>
</dbReference>
<keyword evidence="2" id="KW-0575">Peroxidase</keyword>
<dbReference type="GO" id="GO:0042744">
    <property type="term" value="P:hydrogen peroxide catabolic process"/>
    <property type="evidence" value="ECO:0007669"/>
    <property type="project" value="UniProtKB-KW"/>
</dbReference>
<keyword evidence="4" id="KW-0479">Metal-binding</keyword>
<gene>
    <name evidence="10" type="ORF">HEP81_01035</name>
</gene>
<evidence type="ECO:0000256" key="5">
    <source>
        <dbReference type="ARBA" id="ARBA00023002"/>
    </source>
</evidence>
<dbReference type="InterPro" id="IPR011614">
    <property type="entry name" value="Catalase_core"/>
</dbReference>
<dbReference type="Pfam" id="PF06628">
    <property type="entry name" value="Catalase-rel"/>
    <property type="match status" value="1"/>
</dbReference>
<keyword evidence="3" id="KW-0349">Heme</keyword>
<evidence type="ECO:0000259" key="9">
    <source>
        <dbReference type="Pfam" id="PF06628"/>
    </source>
</evidence>
<keyword evidence="5" id="KW-0560">Oxidoreductase</keyword>
<dbReference type="AlphaFoldDB" id="A0A7H1PTI9"/>
<reference evidence="10 11" key="1">
    <citation type="submission" date="2020-04" db="EMBL/GenBank/DDBJ databases">
        <title>Characterization and engineering of Streptomyces griseofuscus DSM40191 as a potential heterologous host for expression of BGCs.</title>
        <authorList>
            <person name="Gren T."/>
            <person name="Whitford C.M."/>
            <person name="Mohite O.S."/>
            <person name="Joergensen T.S."/>
            <person name="Nielsen J.B."/>
            <person name="Lee S.Y."/>
            <person name="Weber T."/>
        </authorList>
    </citation>
    <scope>NUCLEOTIDE SEQUENCE [LARGE SCALE GENOMIC DNA]</scope>
    <source>
        <strain evidence="10 11">DSM 40191</strain>
    </source>
</reference>
<dbReference type="EMBL" id="CP051006">
    <property type="protein sequence ID" value="QNT91369.1"/>
    <property type="molecule type" value="Genomic_DNA"/>
</dbReference>
<dbReference type="InterPro" id="IPR010582">
    <property type="entry name" value="Catalase_immune_responsive"/>
</dbReference>
<proteinExistence type="inferred from homology"/>
<accession>A0A7H1PTI9</accession>
<name>A0A7H1PTI9_9ACTN</name>
<evidence type="ECO:0000313" key="11">
    <source>
        <dbReference type="Proteomes" id="UP000516422"/>
    </source>
</evidence>
<dbReference type="InterPro" id="IPR002226">
    <property type="entry name" value="Catalase_haem_BS"/>
</dbReference>
<dbReference type="PANTHER" id="PTHR11465:SF9">
    <property type="entry name" value="CATALASE"/>
    <property type="match status" value="1"/>
</dbReference>
<dbReference type="InterPro" id="IPR020835">
    <property type="entry name" value="Catalase_sf"/>
</dbReference>
<evidence type="ECO:0000256" key="2">
    <source>
        <dbReference type="ARBA" id="ARBA00022559"/>
    </source>
</evidence>
<dbReference type="PROSITE" id="PS51402">
    <property type="entry name" value="CATALASE_3"/>
    <property type="match status" value="1"/>
</dbReference>
<keyword evidence="6" id="KW-0408">Iron</keyword>
<dbReference type="InterPro" id="IPR018028">
    <property type="entry name" value="Catalase"/>
</dbReference>
<evidence type="ECO:0000313" key="10">
    <source>
        <dbReference type="EMBL" id="QNT91369.1"/>
    </source>
</evidence>